<evidence type="ECO:0000256" key="4">
    <source>
        <dbReference type="ARBA" id="ARBA00023136"/>
    </source>
</evidence>
<proteinExistence type="predicted"/>
<organism evidence="6 7">
    <name type="scientific">Cherax quadricarinatus</name>
    <name type="common">Australian red claw crayfish</name>
    <dbReference type="NCBI Taxonomy" id="27406"/>
    <lineage>
        <taxon>Eukaryota</taxon>
        <taxon>Metazoa</taxon>
        <taxon>Ecdysozoa</taxon>
        <taxon>Arthropoda</taxon>
        <taxon>Crustacea</taxon>
        <taxon>Multicrustacea</taxon>
        <taxon>Malacostraca</taxon>
        <taxon>Eumalacostraca</taxon>
        <taxon>Eucarida</taxon>
        <taxon>Decapoda</taxon>
        <taxon>Pleocyemata</taxon>
        <taxon>Astacidea</taxon>
        <taxon>Parastacoidea</taxon>
        <taxon>Parastacidae</taxon>
        <taxon>Cherax</taxon>
    </lineage>
</organism>
<gene>
    <name evidence="6" type="ORF">OTU49_014642</name>
</gene>
<dbReference type="SUPFAM" id="SSF48371">
    <property type="entry name" value="ARM repeat"/>
    <property type="match status" value="1"/>
</dbReference>
<keyword evidence="4" id="KW-0472">Membrane</keyword>
<dbReference type="Proteomes" id="UP001445076">
    <property type="component" value="Unassembled WGS sequence"/>
</dbReference>
<dbReference type="PANTHER" id="PTHR22780">
    <property type="entry name" value="ADAPTIN, ALPHA/GAMMA/EPSILON"/>
    <property type="match status" value="1"/>
</dbReference>
<sequence>QEEEHCVEHESREWVKLLSSPGAGSAVVADLLCRALLVNVRGYTLPSLHIHAIKLTQSPNILHKKIGYLFVSQTLDPGSELTLLLVNTIHRDLASPNALQVAASLASLPTVVTPDLTPSIITALTHCLAHQQVYIRRRAAIMVGVVTTKCGKDLQETASNQVPHLLHLLTDQDPGVALAAINSLCKIYKACGHEKPELRDQVAKSASHLLTQALNGSLPRDYQVNSLPAPFVQIQMLRVIQCLSTKDWQIPNDVIEAIELVLSQPWGGKSVCLYAVLLECVFTVTSLPHKDNLISSILKVVLGFLKSSNVNLKYVGLKALASVFSVLEEALTSSHLEAVLDCLYHSDPNLQAKTLKLLCAMANVHNYQAVCTTLLEFSGRTKDMTTHKAIMGELAAIITKHCQDIQWCIELISPLILSSPTPDKRLVNALVFVLEQ</sequence>
<evidence type="ECO:0000259" key="5">
    <source>
        <dbReference type="Pfam" id="PF01602"/>
    </source>
</evidence>
<evidence type="ECO:0000256" key="2">
    <source>
        <dbReference type="ARBA" id="ARBA00022448"/>
    </source>
</evidence>
<name>A0AAW0VNF6_CHEQU</name>
<accession>A0AAW0VNF6</accession>
<dbReference type="GO" id="GO:0030117">
    <property type="term" value="C:membrane coat"/>
    <property type="evidence" value="ECO:0007669"/>
    <property type="project" value="InterPro"/>
</dbReference>
<feature type="non-terminal residue" evidence="6">
    <location>
        <position position="436"/>
    </location>
</feature>
<dbReference type="GO" id="GO:0016192">
    <property type="term" value="P:vesicle-mediated transport"/>
    <property type="evidence" value="ECO:0007669"/>
    <property type="project" value="InterPro"/>
</dbReference>
<comment type="caution">
    <text evidence="6">The sequence shown here is derived from an EMBL/GenBank/DDBJ whole genome shotgun (WGS) entry which is preliminary data.</text>
</comment>
<keyword evidence="2" id="KW-0813">Transport</keyword>
<evidence type="ECO:0000313" key="7">
    <source>
        <dbReference type="Proteomes" id="UP001445076"/>
    </source>
</evidence>
<comment type="subcellular location">
    <subcellularLocation>
        <location evidence="1">Endomembrane system</location>
    </subcellularLocation>
</comment>
<keyword evidence="3" id="KW-0653">Protein transport</keyword>
<keyword evidence="7" id="KW-1185">Reference proteome</keyword>
<dbReference type="Pfam" id="PF01602">
    <property type="entry name" value="Adaptin_N"/>
    <property type="match status" value="1"/>
</dbReference>
<protein>
    <recommendedName>
        <fullName evidence="5">Clathrin/coatomer adaptor adaptin-like N-terminal domain-containing protein</fullName>
    </recommendedName>
</protein>
<evidence type="ECO:0000313" key="6">
    <source>
        <dbReference type="EMBL" id="KAK8718569.1"/>
    </source>
</evidence>
<feature type="domain" description="Clathrin/coatomer adaptor adaptin-like N-terminal" evidence="5">
    <location>
        <begin position="17"/>
        <end position="417"/>
    </location>
</feature>
<feature type="non-terminal residue" evidence="6">
    <location>
        <position position="1"/>
    </location>
</feature>
<dbReference type="GO" id="GO:0006886">
    <property type="term" value="P:intracellular protein transport"/>
    <property type="evidence" value="ECO:0007669"/>
    <property type="project" value="InterPro"/>
</dbReference>
<dbReference type="AlphaFoldDB" id="A0AAW0VNF6"/>
<dbReference type="GO" id="GO:0012505">
    <property type="term" value="C:endomembrane system"/>
    <property type="evidence" value="ECO:0007669"/>
    <property type="project" value="UniProtKB-SubCell"/>
</dbReference>
<dbReference type="InterPro" id="IPR050840">
    <property type="entry name" value="Adaptor_Complx_Large_Subunit"/>
</dbReference>
<evidence type="ECO:0000256" key="3">
    <source>
        <dbReference type="ARBA" id="ARBA00022927"/>
    </source>
</evidence>
<evidence type="ECO:0000256" key="1">
    <source>
        <dbReference type="ARBA" id="ARBA00004308"/>
    </source>
</evidence>
<dbReference type="InterPro" id="IPR002553">
    <property type="entry name" value="Clathrin/coatomer_adapt-like_N"/>
</dbReference>
<dbReference type="InterPro" id="IPR016024">
    <property type="entry name" value="ARM-type_fold"/>
</dbReference>
<dbReference type="InterPro" id="IPR011989">
    <property type="entry name" value="ARM-like"/>
</dbReference>
<dbReference type="Gene3D" id="1.25.10.10">
    <property type="entry name" value="Leucine-rich Repeat Variant"/>
    <property type="match status" value="1"/>
</dbReference>
<dbReference type="EMBL" id="JARKIK010005354">
    <property type="protein sequence ID" value="KAK8718569.1"/>
    <property type="molecule type" value="Genomic_DNA"/>
</dbReference>
<reference evidence="6 7" key="1">
    <citation type="journal article" date="2024" name="BMC Genomics">
        <title>Genome assembly of redclaw crayfish (Cherax quadricarinatus) provides insights into its immune adaptation and hypoxia tolerance.</title>
        <authorList>
            <person name="Liu Z."/>
            <person name="Zheng J."/>
            <person name="Li H."/>
            <person name="Fang K."/>
            <person name="Wang S."/>
            <person name="He J."/>
            <person name="Zhou D."/>
            <person name="Weng S."/>
            <person name="Chi M."/>
            <person name="Gu Z."/>
            <person name="He J."/>
            <person name="Li F."/>
            <person name="Wang M."/>
        </authorList>
    </citation>
    <scope>NUCLEOTIDE SEQUENCE [LARGE SCALE GENOMIC DNA]</scope>
    <source>
        <strain evidence="6">ZL_2023a</strain>
    </source>
</reference>